<proteinExistence type="predicted"/>
<dbReference type="AlphaFoldDB" id="A0A2V4KD65"/>
<evidence type="ECO:0000313" key="2">
    <source>
        <dbReference type="Proteomes" id="UP000248146"/>
    </source>
</evidence>
<dbReference type="Proteomes" id="UP000248146">
    <property type="component" value="Unassembled WGS sequence"/>
</dbReference>
<organism evidence="1 2">
    <name type="scientific">Aquipseudomonas alcaligenes</name>
    <name type="common">Pseudomonas alcaligenes</name>
    <dbReference type="NCBI Taxonomy" id="43263"/>
    <lineage>
        <taxon>Bacteria</taxon>
        <taxon>Pseudomonadati</taxon>
        <taxon>Pseudomonadota</taxon>
        <taxon>Gammaproteobacteria</taxon>
        <taxon>Pseudomonadales</taxon>
        <taxon>Pseudomonadaceae</taxon>
        <taxon>Aquipseudomonas</taxon>
    </lineage>
</organism>
<comment type="caution">
    <text evidence="1">The sequence shown here is derived from an EMBL/GenBank/DDBJ whole genome shotgun (WGS) entry which is preliminary data.</text>
</comment>
<accession>A0A2V4KD65</accession>
<protein>
    <submittedName>
        <fullName evidence="1">Uncharacterized protein</fullName>
    </submittedName>
</protein>
<evidence type="ECO:0000313" key="1">
    <source>
        <dbReference type="EMBL" id="PYC19555.1"/>
    </source>
</evidence>
<name>A0A2V4KD65_AQUAC</name>
<reference evidence="1 2" key="1">
    <citation type="submission" date="2018-06" db="EMBL/GenBank/DDBJ databases">
        <title>Pseudomonas diversity within urban Lake Michigan freshwaters.</title>
        <authorList>
            <person name="Batrich M."/>
            <person name="Hatzopoulos T."/>
            <person name="Putonti C."/>
        </authorList>
    </citation>
    <scope>NUCLEOTIDE SEQUENCE [LARGE SCALE GENOMIC DNA]</scope>
    <source>
        <strain evidence="1 2">MB-090714</strain>
    </source>
</reference>
<dbReference type="EMBL" id="QJRX01000014">
    <property type="protein sequence ID" value="PYC19555.1"/>
    <property type="molecule type" value="Genomic_DNA"/>
</dbReference>
<gene>
    <name evidence="1" type="ORF">DMO17_19295</name>
</gene>
<sequence length="67" mass="6737">MPLELYAGTVKALNQVIAAGGFDGPQAAEEAITLLLHGAAALAARDGHAFAQLIAPPSRQVVADADA</sequence>